<dbReference type="EMBL" id="CP071137">
    <property type="protein sequence ID" value="QWY77015.1"/>
    <property type="molecule type" value="Genomic_DNA"/>
</dbReference>
<protein>
    <submittedName>
        <fullName evidence="1">Uncharacterized protein</fullName>
    </submittedName>
</protein>
<dbReference type="RefSeq" id="WP_062188307.1">
    <property type="nucleotide sequence ID" value="NZ_CP053675.1"/>
</dbReference>
<reference evidence="1" key="1">
    <citation type="submission" date="2021-02" db="EMBL/GenBank/DDBJ databases">
        <title>Comparative genomics of Ferrovum myxofaciens strains, predominant extremophile bacteria forming large biofilm stalactites in acid mine ecosystems.</title>
        <authorList>
            <person name="Burkartova K."/>
            <person name="Ridl J."/>
            <person name="Pajer P."/>
            <person name="Falteisek L."/>
        </authorList>
    </citation>
    <scope>NUCLEOTIDE SEQUENCE</scope>
    <source>
        <strain evidence="1">MI1III</strain>
    </source>
</reference>
<proteinExistence type="predicted"/>
<sequence length="99" mass="10915">MEDGFAVESVWIKPLRRFSREPGAERYPVDTGPCTAPLGFAVFVETALFAPYKDEKSACTKTFNACSGDVPDEWEFAELVAEEEDTARAPDFAEPASMT</sequence>
<evidence type="ECO:0000313" key="2">
    <source>
        <dbReference type="Proteomes" id="UP000683551"/>
    </source>
</evidence>
<dbReference type="AlphaFoldDB" id="A0A9E6SXA8"/>
<name>A0A9E6SXA8_9PROT</name>
<gene>
    <name evidence="1" type="ORF">JZL65_11105</name>
</gene>
<organism evidence="1 2">
    <name type="scientific">Ferrovum myxofaciens</name>
    <dbReference type="NCBI Taxonomy" id="416213"/>
    <lineage>
        <taxon>Bacteria</taxon>
        <taxon>Pseudomonadati</taxon>
        <taxon>Pseudomonadota</taxon>
        <taxon>Betaproteobacteria</taxon>
        <taxon>Ferrovales</taxon>
        <taxon>Ferrovaceae</taxon>
        <taxon>Ferrovum</taxon>
    </lineage>
</organism>
<evidence type="ECO:0000313" key="1">
    <source>
        <dbReference type="EMBL" id="QWY77015.1"/>
    </source>
</evidence>
<accession>A0A9E6SXA8</accession>
<dbReference type="Proteomes" id="UP000683551">
    <property type="component" value="Chromosome"/>
</dbReference>